<evidence type="ECO:0000313" key="3">
    <source>
        <dbReference type="EMBL" id="KAA1248649.1"/>
    </source>
</evidence>
<protein>
    <submittedName>
        <fullName evidence="3">DUF732 domain-containing protein</fullName>
    </submittedName>
</protein>
<dbReference type="EMBL" id="VTZN01000141">
    <property type="protein sequence ID" value="KAA1248649.1"/>
    <property type="molecule type" value="Genomic_DNA"/>
</dbReference>
<organism evidence="3 4">
    <name type="scientific">Mycobacterium simiae</name>
    <name type="common">Mycobacterium habana</name>
    <dbReference type="NCBI Taxonomy" id="1784"/>
    <lineage>
        <taxon>Bacteria</taxon>
        <taxon>Bacillati</taxon>
        <taxon>Actinomycetota</taxon>
        <taxon>Actinomycetes</taxon>
        <taxon>Mycobacteriales</taxon>
        <taxon>Mycobacteriaceae</taxon>
        <taxon>Mycobacterium</taxon>
        <taxon>Mycobacterium simiae complex</taxon>
    </lineage>
</organism>
<feature type="chain" id="PRO_5023118456" evidence="1">
    <location>
        <begin position="29"/>
        <end position="130"/>
    </location>
</feature>
<evidence type="ECO:0000259" key="2">
    <source>
        <dbReference type="Pfam" id="PF05305"/>
    </source>
</evidence>
<evidence type="ECO:0000256" key="1">
    <source>
        <dbReference type="SAM" id="SignalP"/>
    </source>
</evidence>
<feature type="domain" description="DUF732" evidence="2">
    <location>
        <begin position="37"/>
        <end position="108"/>
    </location>
</feature>
<dbReference type="AlphaFoldDB" id="A0A5B1BNR8"/>
<sequence>MKAWHHQPLTIRLLAASAGLLTAAAALAAPAEAGALDDAFINALNQAGVNYGDAGNAVTLGQSVCPVLAQPGGSFNTAAATVVGGTSGMSQQMAETFTSIAISMYCPQVMADVANGNLSALQQIPGMPAF</sequence>
<feature type="signal peptide" evidence="1">
    <location>
        <begin position="1"/>
        <end position="28"/>
    </location>
</feature>
<accession>A0A5B1BNR8</accession>
<comment type="caution">
    <text evidence="3">The sequence shown here is derived from an EMBL/GenBank/DDBJ whole genome shotgun (WGS) entry which is preliminary data.</text>
</comment>
<dbReference type="OrthoDB" id="4743565at2"/>
<proteinExistence type="predicted"/>
<reference evidence="3 4" key="1">
    <citation type="submission" date="2019-09" db="EMBL/GenBank/DDBJ databases">
        <title>Report of infection by Mycobacterium simiae a patient suffering from pulmonary tuberculosis.</title>
        <authorList>
            <person name="Mohanty P.S."/>
            <person name="Bansal A.K."/>
            <person name="Singh H."/>
            <person name="Sharma S."/>
            <person name="Patil S.A."/>
            <person name="Upadhaya P."/>
            <person name="Singh P.K."/>
            <person name="Kumar D."/>
            <person name="Kumar S."/>
            <person name="Singh R.K."/>
            <person name="Chaudhary B."/>
        </authorList>
    </citation>
    <scope>NUCLEOTIDE SEQUENCE [LARGE SCALE GENOMIC DNA]</scope>
    <source>
        <strain evidence="3 4">JAL-560-SIM</strain>
    </source>
</reference>
<keyword evidence="1" id="KW-0732">Signal</keyword>
<dbReference type="Pfam" id="PF05305">
    <property type="entry name" value="DUF732"/>
    <property type="match status" value="1"/>
</dbReference>
<dbReference type="InterPro" id="IPR007969">
    <property type="entry name" value="DUF732"/>
</dbReference>
<dbReference type="RefSeq" id="WP_149655483.1">
    <property type="nucleotide sequence ID" value="NZ_VTZN01000141.1"/>
</dbReference>
<dbReference type="Proteomes" id="UP000324701">
    <property type="component" value="Unassembled WGS sequence"/>
</dbReference>
<gene>
    <name evidence="3" type="ORF">F0Q45_19390</name>
</gene>
<name>A0A5B1BNR8_MYCSI</name>
<evidence type="ECO:0000313" key="4">
    <source>
        <dbReference type="Proteomes" id="UP000324701"/>
    </source>
</evidence>
<keyword evidence="4" id="KW-1185">Reference proteome</keyword>